<proteinExistence type="predicted"/>
<sequence length="489" mass="56415">MSVITLLRWTVRPCSRPVAVQFLQKRALSGAEAITALRPFYFAVHPDFFGQHPREREVNENSLKRLNGYLENLQKPGVRSLKPTRLTFYVRETTDKKDEILSSGFRSVSFTLHTKDVLSTVLDVLRSCSLSMEHMQGLKSVTESDGRSPEAGGAFYRPIRWDKTYYAFTGYRDPEQELEQAKRVEPTLSLWLRNNEAAASEKQKTSLPRREELKRLKTELCNKLSLTDIRWQRSWGVAHRCCQLQSLSRLSQQNPESLHNLRGHTLVFTDQSGMNAVGHVMLGTMDVHHQWAKLFERLPSYRALLQQTEWLKERISLLLGGIQVIHIERRGPLLTLEEHYSSLNTFHKRLLPCRPALHPRSLQDLTMTLESDRSSTILHELGHFIVPIAYEACQLHTVLQSQAQEARRRIKRQEQLEAEEQELVQSCRAELSLSSLQKEAGVSSRQMIPCCRRLLEERPAQLQGLRLCVSHFYSVLQDGDLCIPWDWKG</sequence>
<dbReference type="PANTHER" id="PTHR31596:SF1">
    <property type="entry name" value="T-CELL ACTIVATION INHIBITOR, MITOCHONDRIAL"/>
    <property type="match status" value="1"/>
</dbReference>
<dbReference type="InterPro" id="IPR027989">
    <property type="entry name" value="DUF4461"/>
</dbReference>
<dbReference type="Proteomes" id="UP000824540">
    <property type="component" value="Unassembled WGS sequence"/>
</dbReference>
<feature type="domain" description="DUF4460" evidence="2">
    <location>
        <begin position="24"/>
        <end position="130"/>
    </location>
</feature>
<evidence type="ECO:0000256" key="1">
    <source>
        <dbReference type="SAM" id="Coils"/>
    </source>
</evidence>
<evidence type="ECO:0000259" key="2">
    <source>
        <dbReference type="Pfam" id="PF14687"/>
    </source>
</evidence>
<dbReference type="InterPro" id="IPR027986">
    <property type="entry name" value="TCAIM"/>
</dbReference>
<keyword evidence="1" id="KW-0175">Coiled coil</keyword>
<dbReference type="Pfam" id="PF14687">
    <property type="entry name" value="DUF4460"/>
    <property type="match status" value="1"/>
</dbReference>
<evidence type="ECO:0000259" key="3">
    <source>
        <dbReference type="Pfam" id="PF14688"/>
    </source>
</evidence>
<evidence type="ECO:0000313" key="5">
    <source>
        <dbReference type="Proteomes" id="UP000824540"/>
    </source>
</evidence>
<gene>
    <name evidence="4" type="ORF">JZ751_009588</name>
</gene>
<name>A0A8T2P8U5_9TELE</name>
<accession>A0A8T2P8U5</accession>
<protein>
    <recommendedName>
        <fullName evidence="6">T cell activation inhibitor, mitochondrial</fullName>
    </recommendedName>
</protein>
<dbReference type="AlphaFoldDB" id="A0A8T2P8U5"/>
<dbReference type="GO" id="GO:0005739">
    <property type="term" value="C:mitochondrion"/>
    <property type="evidence" value="ECO:0007669"/>
    <property type="project" value="TreeGrafter"/>
</dbReference>
<feature type="domain" description="DUF4461" evidence="3">
    <location>
        <begin position="186"/>
        <end position="488"/>
    </location>
</feature>
<dbReference type="PANTHER" id="PTHR31596">
    <property type="entry name" value="T-CELL ACTIVATION INHIBITOR, MITOCHONDRIAL"/>
    <property type="match status" value="1"/>
</dbReference>
<evidence type="ECO:0008006" key="6">
    <source>
        <dbReference type="Google" id="ProtNLM"/>
    </source>
</evidence>
<dbReference type="Pfam" id="PF14688">
    <property type="entry name" value="DUF4461"/>
    <property type="match status" value="1"/>
</dbReference>
<keyword evidence="5" id="KW-1185">Reference proteome</keyword>
<reference evidence="4" key="1">
    <citation type="thesis" date="2021" institute="BYU ScholarsArchive" country="Provo, UT, USA">
        <title>Applications of and Algorithms for Genome Assembly and Genomic Analyses with an Emphasis on Marine Teleosts.</title>
        <authorList>
            <person name="Pickett B.D."/>
        </authorList>
    </citation>
    <scope>NUCLEOTIDE SEQUENCE</scope>
    <source>
        <strain evidence="4">HI-2016</strain>
    </source>
</reference>
<dbReference type="InterPro" id="IPR028031">
    <property type="entry name" value="DUF4460"/>
</dbReference>
<comment type="caution">
    <text evidence="4">The sequence shown here is derived from an EMBL/GenBank/DDBJ whole genome shotgun (WGS) entry which is preliminary data.</text>
</comment>
<evidence type="ECO:0000313" key="4">
    <source>
        <dbReference type="EMBL" id="KAG9345047.1"/>
    </source>
</evidence>
<dbReference type="EMBL" id="JAFBMS010000018">
    <property type="protein sequence ID" value="KAG9345047.1"/>
    <property type="molecule type" value="Genomic_DNA"/>
</dbReference>
<organism evidence="4 5">
    <name type="scientific">Albula glossodonta</name>
    <name type="common">roundjaw bonefish</name>
    <dbReference type="NCBI Taxonomy" id="121402"/>
    <lineage>
        <taxon>Eukaryota</taxon>
        <taxon>Metazoa</taxon>
        <taxon>Chordata</taxon>
        <taxon>Craniata</taxon>
        <taxon>Vertebrata</taxon>
        <taxon>Euteleostomi</taxon>
        <taxon>Actinopterygii</taxon>
        <taxon>Neopterygii</taxon>
        <taxon>Teleostei</taxon>
        <taxon>Albuliformes</taxon>
        <taxon>Albulidae</taxon>
        <taxon>Albula</taxon>
    </lineage>
</organism>
<dbReference type="OrthoDB" id="4238at2759"/>
<feature type="coiled-coil region" evidence="1">
    <location>
        <begin position="396"/>
        <end position="423"/>
    </location>
</feature>